<dbReference type="AlphaFoldDB" id="A0A4R2NHS4"/>
<proteinExistence type="predicted"/>
<dbReference type="RefSeq" id="WP_132796096.1">
    <property type="nucleotide sequence ID" value="NZ_SLXM01000029.1"/>
</dbReference>
<organism evidence="1 2">
    <name type="scientific">Tenacibaculum skagerrakense</name>
    <dbReference type="NCBI Taxonomy" id="186571"/>
    <lineage>
        <taxon>Bacteria</taxon>
        <taxon>Pseudomonadati</taxon>
        <taxon>Bacteroidota</taxon>
        <taxon>Flavobacteriia</taxon>
        <taxon>Flavobacteriales</taxon>
        <taxon>Flavobacteriaceae</taxon>
        <taxon>Tenacibaculum</taxon>
    </lineage>
</organism>
<comment type="caution">
    <text evidence="1">The sequence shown here is derived from an EMBL/GenBank/DDBJ whole genome shotgun (WGS) entry which is preliminary data.</text>
</comment>
<accession>A0A4R2NHS4</accession>
<evidence type="ECO:0000313" key="2">
    <source>
        <dbReference type="Proteomes" id="UP000294564"/>
    </source>
</evidence>
<name>A0A4R2NHS4_9FLAO</name>
<gene>
    <name evidence="1" type="ORF">EV195_1291</name>
</gene>
<keyword evidence="2" id="KW-1185">Reference proteome</keyword>
<dbReference type="EMBL" id="SLXM01000029">
    <property type="protein sequence ID" value="TCP20880.1"/>
    <property type="molecule type" value="Genomic_DNA"/>
</dbReference>
<dbReference type="OrthoDB" id="5381604at2"/>
<dbReference type="InterPro" id="IPR008979">
    <property type="entry name" value="Galactose-bd-like_sf"/>
</dbReference>
<evidence type="ECO:0008006" key="3">
    <source>
        <dbReference type="Google" id="ProtNLM"/>
    </source>
</evidence>
<protein>
    <recommendedName>
        <fullName evidence="3">PKD domain-containing protein</fullName>
    </recommendedName>
</protein>
<evidence type="ECO:0000313" key="1">
    <source>
        <dbReference type="EMBL" id="TCP20880.1"/>
    </source>
</evidence>
<dbReference type="SUPFAM" id="SSF49785">
    <property type="entry name" value="Galactose-binding domain-like"/>
    <property type="match status" value="1"/>
</dbReference>
<sequence>MKKIVKILLVLIIFGSCTEDERDLSFVDSIVAPANVAATYDITQDNTGSVTITPTADGASSFKVYFGDTTPEPAELAAGESVEHVYAEGTYELKVEAFSLNGKMTETTQQLVVSFKAPENLMVTIENDQSVSRQVNVTASADFATMFEFYSGESGVSQPVATANIGETINYQYTTAGDYDMRVVAKGAAIATTEYTATFTVTEILQPVSSAPIPPTRNETDVIGIYGSAYTNVAGTDTFPDWGQGGQGSSWAEFDLNGDKMLQYTNLSYQGIQFGSSQDVSGMEFLHLDVWTADLDQLETSLINISGGVTTEAPVTNDLTKDQWTSINIPISDYTNQGLTVSEILQLKFVGIPWASGTVFIDNIYFWKSPSSTSTLGVQDFEGAAPTFTSFGGAGVDVIANPDASGANTT</sequence>
<reference evidence="1 2" key="1">
    <citation type="submission" date="2019-03" db="EMBL/GenBank/DDBJ databases">
        <title>Genomic Encyclopedia of Type Strains, Phase IV (KMG-IV): sequencing the most valuable type-strain genomes for metagenomic binning, comparative biology and taxonomic classification.</title>
        <authorList>
            <person name="Goeker M."/>
        </authorList>
    </citation>
    <scope>NUCLEOTIDE SEQUENCE [LARGE SCALE GENOMIC DNA]</scope>
    <source>
        <strain evidence="1 2">DSM 14836</strain>
    </source>
</reference>
<dbReference type="Gene3D" id="2.60.120.430">
    <property type="entry name" value="Galactose-binding lectin"/>
    <property type="match status" value="1"/>
</dbReference>
<feature type="non-terminal residue" evidence="1">
    <location>
        <position position="410"/>
    </location>
</feature>
<dbReference type="PROSITE" id="PS51257">
    <property type="entry name" value="PROKAR_LIPOPROTEIN"/>
    <property type="match status" value="1"/>
</dbReference>
<dbReference type="Proteomes" id="UP000294564">
    <property type="component" value="Unassembled WGS sequence"/>
</dbReference>